<evidence type="ECO:0000256" key="2">
    <source>
        <dbReference type="ARBA" id="ARBA00022603"/>
    </source>
</evidence>
<comment type="similarity">
    <text evidence="1">Belongs to the CFA/CMAS family.</text>
</comment>
<comment type="caution">
    <text evidence="7">The sequence shown here is derived from an EMBL/GenBank/DDBJ whole genome shotgun (WGS) entry which is preliminary data.</text>
</comment>
<dbReference type="GO" id="GO:0032259">
    <property type="term" value="P:methylation"/>
    <property type="evidence" value="ECO:0007669"/>
    <property type="project" value="UniProtKB-KW"/>
</dbReference>
<evidence type="ECO:0000256" key="4">
    <source>
        <dbReference type="ARBA" id="ARBA00022691"/>
    </source>
</evidence>
<reference evidence="7 8" key="2">
    <citation type="submission" date="2013-04" db="EMBL/GenBank/DDBJ databases">
        <title>Comparative genomics of 12 strains of Erwinia amylovora identifies a pan-genome with a large conserved core and provides insights into host specificity.</title>
        <authorList>
            <person name="Mann R.A."/>
            <person name="Smits T.H.M."/>
            <person name="Buehlmann A."/>
            <person name="Blom J."/>
            <person name="Goesmann A."/>
            <person name="Frey J.E."/>
            <person name="Plummer K.M."/>
            <person name="Beer S.V."/>
            <person name="Luck J."/>
            <person name="Duffy B."/>
            <person name="Rodoni B."/>
        </authorList>
    </citation>
    <scope>NUCLEOTIDE SEQUENCE [LARGE SCALE GENOMIC DNA]</scope>
    <source>
        <strain evidence="8">CFBP 1232</strain>
    </source>
</reference>
<dbReference type="PANTHER" id="PTHR43667:SF2">
    <property type="entry name" value="FATTY ACID C-METHYL TRANSFERASE"/>
    <property type="match status" value="1"/>
</dbReference>
<dbReference type="GO" id="GO:0008610">
    <property type="term" value="P:lipid biosynthetic process"/>
    <property type="evidence" value="ECO:0007669"/>
    <property type="project" value="InterPro"/>
</dbReference>
<evidence type="ECO:0000256" key="3">
    <source>
        <dbReference type="ARBA" id="ARBA00022679"/>
    </source>
</evidence>
<sequence length="414" mass="47250">MTDTNLSLTRRDKTANCCPASRRAIFSLLQHIQGAGLTVHDPQLGTQFFGDAGASLQAKMVVQHARTYRRALLGGTIAAAESYMDGDWDTPDLTALLLTLANNIHVADRLESRMSWLTTPLNQLIHALRRNNVRQAKRNIAAHYDLGNDFYSTFLDQAMLYSSGWFRQPEMTLEQAQQEKMQRLCDRLALGPQDHLLEIGSGWGAMAEYAARQYGCRVTTTTISREQFEYCRQRIAAAGLSDRVTVLCEDYRHLNGQYDKIVSIEMIEAVGKAYIPLFFRCCQQLLKPGGRMALQAITISEERFSSYARGVDFIQRYIFPGGFLPSVSLLNDTLKAVSDFSVVDQFEMGEDYARTLQCWRQRFDHAWPQLAQGRFDERFRRMWLFYLCYCEAGFRARTIGTVQLTLQRHEPLAL</sequence>
<dbReference type="InterPro" id="IPR003333">
    <property type="entry name" value="CMAS"/>
</dbReference>
<dbReference type="CDD" id="cd02440">
    <property type="entry name" value="AdoMet_MTases"/>
    <property type="match status" value="1"/>
</dbReference>
<evidence type="ECO:0000256" key="6">
    <source>
        <dbReference type="PIRSR" id="PIRSR003085-1"/>
    </source>
</evidence>
<name>A0A831A1C5_ERWAM</name>
<dbReference type="AlphaFoldDB" id="A0A831A1C5"/>
<organism evidence="7 8">
    <name type="scientific">Erwinia amylovora NBRC 12687 = CFBP 1232</name>
    <dbReference type="NCBI Taxonomy" id="1219359"/>
    <lineage>
        <taxon>Bacteria</taxon>
        <taxon>Pseudomonadati</taxon>
        <taxon>Pseudomonadota</taxon>
        <taxon>Gammaproteobacteria</taxon>
        <taxon>Enterobacterales</taxon>
        <taxon>Erwiniaceae</taxon>
        <taxon>Erwinia</taxon>
    </lineage>
</organism>
<dbReference type="InterPro" id="IPR050723">
    <property type="entry name" value="CFA/CMAS"/>
</dbReference>
<reference evidence="7 8" key="1">
    <citation type="submission" date="2012-11" db="EMBL/GenBank/DDBJ databases">
        <authorList>
            <person name="Linke B."/>
        </authorList>
    </citation>
    <scope>NUCLEOTIDE SEQUENCE [LARGE SCALE GENOMIC DNA]</scope>
    <source>
        <strain evidence="8">CFBP 1232</strain>
    </source>
</reference>
<evidence type="ECO:0000313" key="8">
    <source>
        <dbReference type="Proteomes" id="UP000013111"/>
    </source>
</evidence>
<dbReference type="SUPFAM" id="SSF53335">
    <property type="entry name" value="S-adenosyl-L-methionine-dependent methyltransferases"/>
    <property type="match status" value="1"/>
</dbReference>
<proteinExistence type="inferred from homology"/>
<feature type="active site" evidence="6">
    <location>
        <position position="390"/>
    </location>
</feature>
<dbReference type="EC" id="2.1.1.79" evidence="7"/>
<dbReference type="GO" id="GO:0008825">
    <property type="term" value="F:cyclopropane-fatty-acyl-phospholipid synthase activity"/>
    <property type="evidence" value="ECO:0007669"/>
    <property type="project" value="UniProtKB-EC"/>
</dbReference>
<dbReference type="PIRSF" id="PIRSF003085">
    <property type="entry name" value="CMAS"/>
    <property type="match status" value="1"/>
</dbReference>
<gene>
    <name evidence="7" type="primary">cfa1</name>
    <name evidence="7" type="ORF">BN437_1279</name>
</gene>
<protein>
    <submittedName>
        <fullName evidence="7">Cyclopropane-fatty-acyl-phospholipid synthase</fullName>
        <ecNumber evidence="7">2.1.1.79</ecNumber>
    </submittedName>
</protein>
<dbReference type="RefSeq" id="WP_004156779.1">
    <property type="nucleotide sequence ID" value="NZ_BAYW01000016.1"/>
</dbReference>
<dbReference type="InterPro" id="IPR029063">
    <property type="entry name" value="SAM-dependent_MTases_sf"/>
</dbReference>
<dbReference type="EMBL" id="CAPB01000009">
    <property type="protein sequence ID" value="CCO93221.1"/>
    <property type="molecule type" value="Genomic_DNA"/>
</dbReference>
<keyword evidence="5" id="KW-0443">Lipid metabolism</keyword>
<dbReference type="PANTHER" id="PTHR43667">
    <property type="entry name" value="CYCLOPROPANE-FATTY-ACYL-PHOSPHOLIPID SYNTHASE"/>
    <property type="match status" value="1"/>
</dbReference>
<evidence type="ECO:0000256" key="1">
    <source>
        <dbReference type="ARBA" id="ARBA00010815"/>
    </source>
</evidence>
<evidence type="ECO:0000313" key="7">
    <source>
        <dbReference type="EMBL" id="CCO93221.1"/>
    </source>
</evidence>
<keyword evidence="4" id="KW-0949">S-adenosyl-L-methionine</keyword>
<evidence type="ECO:0000256" key="5">
    <source>
        <dbReference type="ARBA" id="ARBA00023098"/>
    </source>
</evidence>
<accession>A0A831A1C5</accession>
<keyword evidence="3 7" id="KW-0808">Transferase</keyword>
<dbReference type="GeneID" id="97605550"/>
<dbReference type="Gene3D" id="3.40.50.150">
    <property type="entry name" value="Vaccinia Virus protein VP39"/>
    <property type="match status" value="1"/>
</dbReference>
<dbReference type="Proteomes" id="UP000013111">
    <property type="component" value="Unassembled WGS sequence"/>
</dbReference>
<dbReference type="Pfam" id="PF02353">
    <property type="entry name" value="CMAS"/>
    <property type="match status" value="1"/>
</dbReference>
<keyword evidence="2 7" id="KW-0489">Methyltransferase</keyword>